<dbReference type="PANTHER" id="PTHR11003">
    <property type="entry name" value="POTASSIUM CHANNEL, SUBFAMILY K"/>
    <property type="match status" value="1"/>
</dbReference>
<evidence type="ECO:0000313" key="12">
    <source>
        <dbReference type="EMBL" id="OAQ29585.1"/>
    </source>
</evidence>
<feature type="transmembrane region" description="Helical" evidence="10">
    <location>
        <begin position="489"/>
        <end position="508"/>
    </location>
</feature>
<dbReference type="Proteomes" id="UP000078512">
    <property type="component" value="Unassembled WGS sequence"/>
</dbReference>
<feature type="compositionally biased region" description="Polar residues" evidence="9">
    <location>
        <begin position="1296"/>
        <end position="1308"/>
    </location>
</feature>
<feature type="transmembrane region" description="Helical" evidence="10">
    <location>
        <begin position="304"/>
        <end position="325"/>
    </location>
</feature>
<keyword evidence="3 8" id="KW-0812">Transmembrane</keyword>
<comment type="similarity">
    <text evidence="8">Belongs to the two pore domain potassium channel (TC 1.A.1.8) family.</text>
</comment>
<proteinExistence type="inferred from homology"/>
<gene>
    <name evidence="12" type="ORF">K457DRAFT_19088</name>
</gene>
<feature type="compositionally biased region" description="Polar residues" evidence="9">
    <location>
        <begin position="1470"/>
        <end position="1479"/>
    </location>
</feature>
<evidence type="ECO:0000256" key="4">
    <source>
        <dbReference type="ARBA" id="ARBA00022989"/>
    </source>
</evidence>
<feature type="transmembrane region" description="Helical" evidence="10">
    <location>
        <begin position="263"/>
        <end position="284"/>
    </location>
</feature>
<evidence type="ECO:0000256" key="5">
    <source>
        <dbReference type="ARBA" id="ARBA00023065"/>
    </source>
</evidence>
<feature type="compositionally biased region" description="Polar residues" evidence="9">
    <location>
        <begin position="1437"/>
        <end position="1449"/>
    </location>
</feature>
<organism evidence="12 13">
    <name type="scientific">Linnemannia elongata AG-77</name>
    <dbReference type="NCBI Taxonomy" id="1314771"/>
    <lineage>
        <taxon>Eukaryota</taxon>
        <taxon>Fungi</taxon>
        <taxon>Fungi incertae sedis</taxon>
        <taxon>Mucoromycota</taxon>
        <taxon>Mortierellomycotina</taxon>
        <taxon>Mortierellomycetes</taxon>
        <taxon>Mortierellales</taxon>
        <taxon>Mortierellaceae</taxon>
        <taxon>Linnemannia</taxon>
    </lineage>
</organism>
<name>A0A197JWI4_9FUNG</name>
<comment type="subcellular location">
    <subcellularLocation>
        <location evidence="1">Membrane</location>
        <topology evidence="1">Multi-pass membrane protein</topology>
    </subcellularLocation>
</comment>
<feature type="compositionally biased region" description="Low complexity" evidence="9">
    <location>
        <begin position="629"/>
        <end position="653"/>
    </location>
</feature>
<dbReference type="InterPro" id="IPR003280">
    <property type="entry name" value="2pore_dom_K_chnl"/>
</dbReference>
<feature type="compositionally biased region" description="Polar residues" evidence="9">
    <location>
        <begin position="1408"/>
        <end position="1418"/>
    </location>
</feature>
<feature type="region of interest" description="Disordered" evidence="9">
    <location>
        <begin position="1231"/>
        <end position="1325"/>
    </location>
</feature>
<feature type="compositionally biased region" description="Low complexity" evidence="9">
    <location>
        <begin position="1309"/>
        <end position="1325"/>
    </location>
</feature>
<feature type="transmembrane region" description="Helical" evidence="10">
    <location>
        <begin position="458"/>
        <end position="477"/>
    </location>
</feature>
<feature type="compositionally biased region" description="Pro residues" evidence="9">
    <location>
        <begin position="1"/>
        <end position="10"/>
    </location>
</feature>
<keyword evidence="2 8" id="KW-0813">Transport</keyword>
<evidence type="ECO:0000256" key="9">
    <source>
        <dbReference type="SAM" id="MobiDB-lite"/>
    </source>
</evidence>
<evidence type="ECO:0000256" key="1">
    <source>
        <dbReference type="ARBA" id="ARBA00004141"/>
    </source>
</evidence>
<dbReference type="GO" id="GO:0015271">
    <property type="term" value="F:outward rectifier potassium channel activity"/>
    <property type="evidence" value="ECO:0007669"/>
    <property type="project" value="TreeGrafter"/>
</dbReference>
<evidence type="ECO:0000256" key="7">
    <source>
        <dbReference type="ARBA" id="ARBA00023303"/>
    </source>
</evidence>
<feature type="domain" description="Potassium channel" evidence="11">
    <location>
        <begin position="441"/>
        <end position="512"/>
    </location>
</feature>
<keyword evidence="7 8" id="KW-0407">Ion channel</keyword>
<feature type="compositionally biased region" description="Polar residues" evidence="9">
    <location>
        <begin position="1379"/>
        <end position="1400"/>
    </location>
</feature>
<feature type="compositionally biased region" description="Basic and acidic residues" evidence="9">
    <location>
        <begin position="833"/>
        <end position="847"/>
    </location>
</feature>
<feature type="compositionally biased region" description="Low complexity" evidence="9">
    <location>
        <begin position="83"/>
        <end position="94"/>
    </location>
</feature>
<feature type="compositionally biased region" description="Gly residues" evidence="9">
    <location>
        <begin position="1608"/>
        <end position="1619"/>
    </location>
</feature>
<accession>A0A197JWI4</accession>
<dbReference type="Gene3D" id="1.10.287.70">
    <property type="match status" value="2"/>
</dbReference>
<evidence type="ECO:0000313" key="13">
    <source>
        <dbReference type="Proteomes" id="UP000078512"/>
    </source>
</evidence>
<feature type="region of interest" description="Disordered" evidence="9">
    <location>
        <begin position="572"/>
        <end position="661"/>
    </location>
</feature>
<feature type="compositionally biased region" description="Low complexity" evidence="9">
    <location>
        <begin position="1498"/>
        <end position="1509"/>
    </location>
</feature>
<keyword evidence="6 10" id="KW-0472">Membrane</keyword>
<dbReference type="InterPro" id="IPR013099">
    <property type="entry name" value="K_chnl_dom"/>
</dbReference>
<evidence type="ECO:0000256" key="6">
    <source>
        <dbReference type="ARBA" id="ARBA00023136"/>
    </source>
</evidence>
<dbReference type="EMBL" id="KV442040">
    <property type="protein sequence ID" value="OAQ29585.1"/>
    <property type="molecule type" value="Genomic_DNA"/>
</dbReference>
<evidence type="ECO:0000256" key="2">
    <source>
        <dbReference type="ARBA" id="ARBA00022448"/>
    </source>
</evidence>
<feature type="region of interest" description="Disordered" evidence="9">
    <location>
        <begin position="1350"/>
        <end position="1485"/>
    </location>
</feature>
<dbReference type="GO" id="GO:0022841">
    <property type="term" value="F:potassium ion leak channel activity"/>
    <property type="evidence" value="ECO:0007669"/>
    <property type="project" value="TreeGrafter"/>
</dbReference>
<feature type="compositionally biased region" description="Low complexity" evidence="9">
    <location>
        <begin position="1587"/>
        <end position="1607"/>
    </location>
</feature>
<feature type="region of interest" description="Disordered" evidence="9">
    <location>
        <begin position="939"/>
        <end position="971"/>
    </location>
</feature>
<feature type="region of interest" description="Disordered" evidence="9">
    <location>
        <begin position="1498"/>
        <end position="1537"/>
    </location>
</feature>
<keyword evidence="4 10" id="KW-1133">Transmembrane helix</keyword>
<feature type="domain" description="Potassium channel" evidence="11">
    <location>
        <begin position="311"/>
        <end position="382"/>
    </location>
</feature>
<feature type="transmembrane region" description="Helical" evidence="10">
    <location>
        <begin position="433"/>
        <end position="452"/>
    </location>
</feature>
<dbReference type="OrthoDB" id="297496at2759"/>
<dbReference type="SUPFAM" id="SSF81324">
    <property type="entry name" value="Voltage-gated potassium channels"/>
    <property type="match status" value="2"/>
</dbReference>
<dbReference type="PRINTS" id="PR01333">
    <property type="entry name" value="2POREKCHANEL"/>
</dbReference>
<feature type="compositionally biased region" description="Low complexity" evidence="9">
    <location>
        <begin position="1231"/>
        <end position="1248"/>
    </location>
</feature>
<protein>
    <recommendedName>
        <fullName evidence="11">Potassium channel domain-containing protein</fullName>
    </recommendedName>
</protein>
<feature type="region of interest" description="Disordered" evidence="9">
    <location>
        <begin position="1141"/>
        <end position="1163"/>
    </location>
</feature>
<dbReference type="Pfam" id="PF07885">
    <property type="entry name" value="Ion_trans_2"/>
    <property type="match status" value="2"/>
</dbReference>
<keyword evidence="13" id="KW-1185">Reference proteome</keyword>
<feature type="compositionally biased region" description="Low complexity" evidence="9">
    <location>
        <begin position="118"/>
        <end position="131"/>
    </location>
</feature>
<feature type="region of interest" description="Disordered" evidence="9">
    <location>
        <begin position="1"/>
        <end position="41"/>
    </location>
</feature>
<feature type="transmembrane region" description="Helical" evidence="10">
    <location>
        <begin position="358"/>
        <end position="378"/>
    </location>
</feature>
<evidence type="ECO:0000256" key="3">
    <source>
        <dbReference type="ARBA" id="ARBA00022692"/>
    </source>
</evidence>
<feature type="compositionally biased region" description="Polar residues" evidence="9">
    <location>
        <begin position="27"/>
        <end position="37"/>
    </location>
</feature>
<dbReference type="PANTHER" id="PTHR11003:SF291">
    <property type="entry name" value="IP11374P"/>
    <property type="match status" value="1"/>
</dbReference>
<feature type="compositionally biased region" description="Polar residues" evidence="9">
    <location>
        <begin position="1079"/>
        <end position="1091"/>
    </location>
</feature>
<dbReference type="GO" id="GO:0030322">
    <property type="term" value="P:stabilization of membrane potential"/>
    <property type="evidence" value="ECO:0007669"/>
    <property type="project" value="TreeGrafter"/>
</dbReference>
<feature type="region of interest" description="Disordered" evidence="9">
    <location>
        <begin position="1584"/>
        <end position="1619"/>
    </location>
</feature>
<evidence type="ECO:0000256" key="10">
    <source>
        <dbReference type="SAM" id="Phobius"/>
    </source>
</evidence>
<feature type="compositionally biased region" description="Polar residues" evidence="9">
    <location>
        <begin position="940"/>
        <end position="953"/>
    </location>
</feature>
<feature type="compositionally biased region" description="Gly residues" evidence="9">
    <location>
        <begin position="1097"/>
        <end position="1107"/>
    </location>
</feature>
<feature type="compositionally biased region" description="Polar residues" evidence="9">
    <location>
        <begin position="1258"/>
        <end position="1289"/>
    </location>
</feature>
<feature type="region of interest" description="Disordered" evidence="9">
    <location>
        <begin position="1033"/>
        <end position="1119"/>
    </location>
</feature>
<sequence>MPTSPIPQPPSFSLTSPSLANKEDQSPAASNITSGSSKPLIRPILHEGHRLVDSADFGSEAYEDEKNDIRLSTSVSARRDPRSPNSINSNNNNNKKGVARQGSDNTTLRGGGGGCLDPPESSSNSTISPDSTLGPPVDLNQPRPRLSQVGPHIATATIQSYNILTVVRAVADPTWMVLKSSNDKLGKDDSDHMGHIDKFEIIFLALAIACAFLSCIGFSLRIMDRLTWIRKAPVVTSYLQTGFSLAAISHYHTYNKLPPGAQYSHGFLTCVLTIILSILVTILLTIDWVRGFPSPGLSIVLKELIISSFVMTTVIIIGAATYTWLEGWSFDNAVNFCIVSFSTIGYGNVSPQTIAGRVIFFFYAIIGISAVGYFIVALRNAVLEQFQWRLLERFSKPAHITRVQTRMSTKDMSFPLARFEEEQRVKKMVKRNMIIRMSTIWIVLWFGGAGVFCAFEDWSYLNSLYFCFVTLTTVGFGDMVPAEPGSIEFWNIYVFLGLTVFAYILSLFSDTMASQIHLVDDGEGDEEDEGMYGWEQCEDPNNQFLGWSGTLGLEGLKWAQTQQSFKVNLGQDIADGVGQGSPMPGQQAQNDGPKGSQRLRFWNSGGGGGSGINGRNSSVGPLEGQPSSQYPLDDMDLQPLQRQQQQQQQCARPKLQRRNSAGRILMVPAKERKQMLEAEYYATHGGPPADPANINSNIDTAAVGSTVQSGTGTIESTPSGNAGGVMMMTTAPATIKFVDKFGYPHQRAIGRRMSYIPGGIQASQVAALMDPGTARSNTSAAATIATTTTGGSYPRYQQQQHQQGYTYSTKGYYDALAKRRGTLAGIHHKHDHEHKPDAGHMYGHDGGQEQGRPSTPMQEQYHHYDEDNTIQTGALEHQPIVRFESPRTRCGNGGASTPQQRITPQRTPQQQQQKQQQQQQPWQWQQQNHYQYQHQYQDYPLSTNPFDTSSSPSAMLALQPGSGSSGGGGGLRMPWPTVEDNDYDLEYDYHRTAAMSDAFARYLDLDHTRQSHSSDMTKVGSPPVGVHMVQSPFFVDGDGATKDERTSFSPTSQQPQQQQQKVDGSGGEVASRAVVASGTGMQTPLSSRPTTNANHSAGGGSGSGDGNHVGPMNETRNSEDLPTFAMDVDLSSEGAATTTIAQTGEDVVPSSPQSPPSRAAAAMKQQLLPRMPPPPSSFKAKGSSNVPPIAATIVEDPGLEVGPFGEVRDLSRLPEFSKIDFNRAGSCTCPESTPFTSSTSNNNIDTSSGRGTIRQHEPTSTQEDTNTLRRSLSSPAGPVTLSTTSTPSYSFYAVPSNKNNTKTRTIPFSDSSNSASSINSRTTTLAAAATRPAPLPLPFLPAEVPLAGPLGESKQYLLGGGPLSPPSSSEPRLGIGPTKGSSGVNLNRPIQQQLQTTTKTPDPLQASHPASSYTYTYDQSEDGGGEGKNNNSNNNNPFLSFSRRMSTAASGGPLSPPMDMPISRSRQQRHQPPTTNTNPFIRPPQAVAPVFPLSTATSYYSPSPSSSGAPGQGPVVVMMDDDDDDRKGPFDEHKSRNSMIPWFKDDVDLNKIGPNPKQVDEARRSVAEIERRTSEKEAEICLEQKRASSLASAAASSNKIPTTTMTTGGQGGGGRTPQS</sequence>
<reference evidence="12 13" key="1">
    <citation type="submission" date="2016-05" db="EMBL/GenBank/DDBJ databases">
        <title>Genome sequencing reveals origins of a unique bacterial endosymbiosis in the earliest lineages of terrestrial Fungi.</title>
        <authorList>
            <consortium name="DOE Joint Genome Institute"/>
            <person name="Uehling J."/>
            <person name="Gryganskyi A."/>
            <person name="Hameed K."/>
            <person name="Tschaplinski T."/>
            <person name="Misztal P."/>
            <person name="Wu S."/>
            <person name="Desiro A."/>
            <person name="Vande Pol N."/>
            <person name="Du Z.-Y."/>
            <person name="Zienkiewicz A."/>
            <person name="Zienkiewicz K."/>
            <person name="Morin E."/>
            <person name="Tisserant E."/>
            <person name="Splivallo R."/>
            <person name="Hainaut M."/>
            <person name="Henrissat B."/>
            <person name="Ohm R."/>
            <person name="Kuo A."/>
            <person name="Yan J."/>
            <person name="Lipzen A."/>
            <person name="Nolan M."/>
            <person name="Labutti K."/>
            <person name="Barry K."/>
            <person name="Goldstein A."/>
            <person name="Labbe J."/>
            <person name="Schadt C."/>
            <person name="Tuskan G."/>
            <person name="Grigoriev I."/>
            <person name="Martin F."/>
            <person name="Vilgalys R."/>
            <person name="Bonito G."/>
        </authorList>
    </citation>
    <scope>NUCLEOTIDE SEQUENCE [LARGE SCALE GENOMIC DNA]</scope>
    <source>
        <strain evidence="12 13">AG-77</strain>
    </source>
</reference>
<feature type="region of interest" description="Disordered" evidence="9">
    <location>
        <begin position="885"/>
        <end position="926"/>
    </location>
</feature>
<evidence type="ECO:0000256" key="8">
    <source>
        <dbReference type="RuleBase" id="RU003857"/>
    </source>
</evidence>
<feature type="region of interest" description="Disordered" evidence="9">
    <location>
        <begin position="68"/>
        <end position="146"/>
    </location>
</feature>
<feature type="region of interest" description="Disordered" evidence="9">
    <location>
        <begin position="828"/>
        <end position="859"/>
    </location>
</feature>
<feature type="transmembrane region" description="Helical" evidence="10">
    <location>
        <begin position="201"/>
        <end position="220"/>
    </location>
</feature>
<feature type="compositionally biased region" description="Basic and acidic residues" evidence="9">
    <location>
        <begin position="1525"/>
        <end position="1535"/>
    </location>
</feature>
<evidence type="ECO:0000259" key="11">
    <source>
        <dbReference type="Pfam" id="PF07885"/>
    </source>
</evidence>
<dbReference type="GO" id="GO:0005886">
    <property type="term" value="C:plasma membrane"/>
    <property type="evidence" value="ECO:0007669"/>
    <property type="project" value="TreeGrafter"/>
</dbReference>
<feature type="compositionally biased region" description="Low complexity" evidence="9">
    <location>
        <begin position="898"/>
        <end position="926"/>
    </location>
</feature>
<keyword evidence="5 8" id="KW-0406">Ion transport</keyword>